<dbReference type="EMBL" id="PJND01000013">
    <property type="protein sequence ID" value="PKW19984.1"/>
    <property type="molecule type" value="Genomic_DNA"/>
</dbReference>
<evidence type="ECO:0000313" key="1">
    <source>
        <dbReference type="EMBL" id="PKW19984.1"/>
    </source>
</evidence>
<reference evidence="2 4" key="2">
    <citation type="submission" date="2018-10" db="EMBL/GenBank/DDBJ databases">
        <title>Genomic Encyclopedia of Archaeal and Bacterial Type Strains, Phase II (KMG-II): from individual species to whole genera.</title>
        <authorList>
            <person name="Goeker M."/>
        </authorList>
    </citation>
    <scope>NUCLEOTIDE SEQUENCE [LARGE SCALE GENOMIC DNA]</scope>
    <source>
        <strain evidence="2 4">DSM 21886</strain>
    </source>
</reference>
<reference evidence="1 3" key="1">
    <citation type="submission" date="2017-12" db="EMBL/GenBank/DDBJ databases">
        <title>Genomic Encyclopedia of Type Strains, Phase III (KMG-III): the genomes of soil and plant-associated and newly described type strains.</title>
        <authorList>
            <person name="Whitman W."/>
        </authorList>
    </citation>
    <scope>NUCLEOTIDE SEQUENCE [LARGE SCALE GENOMIC DNA]</scope>
    <source>
        <strain evidence="1 3">IP-10</strain>
    </source>
</reference>
<evidence type="ECO:0000313" key="3">
    <source>
        <dbReference type="Proteomes" id="UP000233767"/>
    </source>
</evidence>
<accession>A0A497U5J3</accession>
<keyword evidence="3" id="KW-1185">Reference proteome</keyword>
<proteinExistence type="predicted"/>
<evidence type="ECO:0000313" key="4">
    <source>
        <dbReference type="Proteomes" id="UP000275027"/>
    </source>
</evidence>
<sequence>MKLRNVMFGLVIALAVSCGSKETKENDTVATDSTATEAVETKAPASVKETLTKVWVVDDINYNVGLNAAKDKEAYKAQLEKVLADMKGKSELNLGADGKVTVEMMDHTNTIKNYTGTWSLTDEDKTLNVMPEGALDPFQWTIWEISPESLSLLINNTTMKFVPKK</sequence>
<protein>
    <recommendedName>
        <fullName evidence="5">Lipocalin-like protein</fullName>
    </recommendedName>
</protein>
<gene>
    <name evidence="1" type="ORF">B0G92_3333</name>
    <name evidence="2" type="ORF">CLV50_3343</name>
</gene>
<dbReference type="AlphaFoldDB" id="A0A497U5J3"/>
<dbReference type="EMBL" id="RCCB01000017">
    <property type="protein sequence ID" value="RLJ22976.1"/>
    <property type="molecule type" value="Genomic_DNA"/>
</dbReference>
<dbReference type="Proteomes" id="UP000233767">
    <property type="component" value="Unassembled WGS sequence"/>
</dbReference>
<dbReference type="Proteomes" id="UP000275027">
    <property type="component" value="Unassembled WGS sequence"/>
</dbReference>
<dbReference type="PROSITE" id="PS51257">
    <property type="entry name" value="PROKAR_LIPOPROTEIN"/>
    <property type="match status" value="1"/>
</dbReference>
<evidence type="ECO:0000313" key="2">
    <source>
        <dbReference type="EMBL" id="RLJ22976.1"/>
    </source>
</evidence>
<organism evidence="2 4">
    <name type="scientific">Flavobacterium lindanitolerans</name>
    <dbReference type="NCBI Taxonomy" id="428988"/>
    <lineage>
        <taxon>Bacteria</taxon>
        <taxon>Pseudomonadati</taxon>
        <taxon>Bacteroidota</taxon>
        <taxon>Flavobacteriia</taxon>
        <taxon>Flavobacteriales</taxon>
        <taxon>Flavobacteriaceae</taxon>
        <taxon>Flavobacterium</taxon>
    </lineage>
</organism>
<comment type="caution">
    <text evidence="2">The sequence shown here is derived from an EMBL/GenBank/DDBJ whole genome shotgun (WGS) entry which is preliminary data.</text>
</comment>
<evidence type="ECO:0008006" key="5">
    <source>
        <dbReference type="Google" id="ProtNLM"/>
    </source>
</evidence>
<dbReference type="RefSeq" id="WP_101473048.1">
    <property type="nucleotide sequence ID" value="NZ_CALHAS010000002.1"/>
</dbReference>
<name>A0A497U5J3_9FLAO</name>